<evidence type="ECO:0000313" key="3">
    <source>
        <dbReference type="Proteomes" id="UP000248423"/>
    </source>
</evidence>
<gene>
    <name evidence="2" type="ORF">BO78DRAFT_150878</name>
</gene>
<keyword evidence="1" id="KW-1133">Transmembrane helix</keyword>
<proteinExistence type="predicted"/>
<keyword evidence="1" id="KW-0472">Membrane</keyword>
<protein>
    <submittedName>
        <fullName evidence="2">Uncharacterized protein</fullName>
    </submittedName>
</protein>
<organism evidence="2 3">
    <name type="scientific">Aspergillus sclerotiicarbonarius (strain CBS 121057 / IBT 28362)</name>
    <dbReference type="NCBI Taxonomy" id="1448318"/>
    <lineage>
        <taxon>Eukaryota</taxon>
        <taxon>Fungi</taxon>
        <taxon>Dikarya</taxon>
        <taxon>Ascomycota</taxon>
        <taxon>Pezizomycotina</taxon>
        <taxon>Eurotiomycetes</taxon>
        <taxon>Eurotiomycetidae</taxon>
        <taxon>Eurotiales</taxon>
        <taxon>Aspergillaceae</taxon>
        <taxon>Aspergillus</taxon>
        <taxon>Aspergillus subgen. Circumdati</taxon>
    </lineage>
</organism>
<name>A0A319E5D8_ASPSB</name>
<dbReference type="EMBL" id="KZ826359">
    <property type="protein sequence ID" value="PYI05336.1"/>
    <property type="molecule type" value="Genomic_DNA"/>
</dbReference>
<sequence>MKSIPEGTVCFAGACGVVQDLSFFDTLIPILTAALATVPPALVLSFPADRYTLKYIRRLPALPALLFPAADTCSVQRNNTRIPQPLPSSSCSAHPLSGISLLALPPFDFQRDLSATAICCLQVCLLWLVTFPCPRLLVSHPVDSSSSRDRFTPTCRTMRHWQASPHHA</sequence>
<dbReference type="VEuPathDB" id="FungiDB:BO78DRAFT_150878"/>
<feature type="transmembrane region" description="Helical" evidence="1">
    <location>
        <begin position="27"/>
        <end position="48"/>
    </location>
</feature>
<evidence type="ECO:0000256" key="1">
    <source>
        <dbReference type="SAM" id="Phobius"/>
    </source>
</evidence>
<dbReference type="Proteomes" id="UP000248423">
    <property type="component" value="Unassembled WGS sequence"/>
</dbReference>
<keyword evidence="3" id="KW-1185">Reference proteome</keyword>
<accession>A0A319E5D8</accession>
<dbReference type="AlphaFoldDB" id="A0A319E5D8"/>
<evidence type="ECO:0000313" key="2">
    <source>
        <dbReference type="EMBL" id="PYI05336.1"/>
    </source>
</evidence>
<keyword evidence="1" id="KW-0812">Transmembrane</keyword>
<reference evidence="2 3" key="1">
    <citation type="submission" date="2018-02" db="EMBL/GenBank/DDBJ databases">
        <title>The genomes of Aspergillus section Nigri reveals drivers in fungal speciation.</title>
        <authorList>
            <consortium name="DOE Joint Genome Institute"/>
            <person name="Vesth T.C."/>
            <person name="Nybo J."/>
            <person name="Theobald S."/>
            <person name="Brandl J."/>
            <person name="Frisvad J.C."/>
            <person name="Nielsen K.F."/>
            <person name="Lyhne E.K."/>
            <person name="Kogle M.E."/>
            <person name="Kuo A."/>
            <person name="Riley R."/>
            <person name="Clum A."/>
            <person name="Nolan M."/>
            <person name="Lipzen A."/>
            <person name="Salamov A."/>
            <person name="Henrissat B."/>
            <person name="Wiebenga A."/>
            <person name="De vries R.P."/>
            <person name="Grigoriev I.V."/>
            <person name="Mortensen U.H."/>
            <person name="Andersen M.R."/>
            <person name="Baker S.E."/>
        </authorList>
    </citation>
    <scope>NUCLEOTIDE SEQUENCE [LARGE SCALE GENOMIC DNA]</scope>
    <source>
        <strain evidence="2 3">CBS 121057</strain>
    </source>
</reference>